<organism evidence="2 3">
    <name type="scientific">Gossypium laxum</name>
    <dbReference type="NCBI Taxonomy" id="34288"/>
    <lineage>
        <taxon>Eukaryota</taxon>
        <taxon>Viridiplantae</taxon>
        <taxon>Streptophyta</taxon>
        <taxon>Embryophyta</taxon>
        <taxon>Tracheophyta</taxon>
        <taxon>Spermatophyta</taxon>
        <taxon>Magnoliopsida</taxon>
        <taxon>eudicotyledons</taxon>
        <taxon>Gunneridae</taxon>
        <taxon>Pentapetalae</taxon>
        <taxon>rosids</taxon>
        <taxon>malvids</taxon>
        <taxon>Malvales</taxon>
        <taxon>Malvaceae</taxon>
        <taxon>Malvoideae</taxon>
        <taxon>Gossypium</taxon>
    </lineage>
</organism>
<dbReference type="Proteomes" id="UP000593574">
    <property type="component" value="Unassembled WGS sequence"/>
</dbReference>
<reference evidence="2 3" key="1">
    <citation type="journal article" date="2019" name="Genome Biol. Evol.">
        <title>Insights into the evolution of the New World diploid cottons (Gossypium, subgenus Houzingenia) based on genome sequencing.</title>
        <authorList>
            <person name="Grover C.E."/>
            <person name="Arick M.A. 2nd"/>
            <person name="Thrash A."/>
            <person name="Conover J.L."/>
            <person name="Sanders W.S."/>
            <person name="Peterson D.G."/>
            <person name="Frelichowski J.E."/>
            <person name="Scheffler J.A."/>
            <person name="Scheffler B.E."/>
            <person name="Wendel J.F."/>
        </authorList>
    </citation>
    <scope>NUCLEOTIDE SEQUENCE [LARGE SCALE GENOMIC DNA]</scope>
    <source>
        <strain evidence="2">4</strain>
        <tissue evidence="2">Leaf</tissue>
    </source>
</reference>
<comment type="caution">
    <text evidence="2">The sequence shown here is derived from an EMBL/GenBank/DDBJ whole genome shotgun (WGS) entry which is preliminary data.</text>
</comment>
<evidence type="ECO:0000256" key="1">
    <source>
        <dbReference type="SAM" id="MobiDB-lite"/>
    </source>
</evidence>
<keyword evidence="3" id="KW-1185">Reference proteome</keyword>
<evidence type="ECO:0000313" key="3">
    <source>
        <dbReference type="Proteomes" id="UP000593574"/>
    </source>
</evidence>
<evidence type="ECO:0000313" key="2">
    <source>
        <dbReference type="EMBL" id="MBA0727546.1"/>
    </source>
</evidence>
<accession>A0A7J9ATV2</accession>
<dbReference type="EMBL" id="JABEZV010000013">
    <property type="protein sequence ID" value="MBA0727546.1"/>
    <property type="molecule type" value="Genomic_DNA"/>
</dbReference>
<gene>
    <name evidence="2" type="ORF">Golax_000525</name>
</gene>
<name>A0A7J9ATV2_9ROSI</name>
<proteinExistence type="predicted"/>
<dbReference type="AlphaFoldDB" id="A0A7J9ATV2"/>
<protein>
    <submittedName>
        <fullName evidence="2">Uncharacterized protein</fullName>
    </submittedName>
</protein>
<sequence>MEQTMRLRSLVPAREKSKPRRQRGVKEKAMSELGELLEGLPPKEEVSLSSNLEEKVVMKTVKLGPMRIELSETSELAESLTRLPPMRDVGGASNFKEK</sequence>
<feature type="region of interest" description="Disordered" evidence="1">
    <location>
        <begin position="1"/>
        <end position="28"/>
    </location>
</feature>